<dbReference type="EMBL" id="OMOJ01000001">
    <property type="protein sequence ID" value="SPF77906.1"/>
    <property type="molecule type" value="Genomic_DNA"/>
</dbReference>
<dbReference type="InterPro" id="IPR052166">
    <property type="entry name" value="Diverse_Acyl-CoA_DH"/>
</dbReference>
<evidence type="ECO:0000259" key="14">
    <source>
        <dbReference type="Pfam" id="PF12806"/>
    </source>
</evidence>
<dbReference type="FunFam" id="2.40.110.10:FF:000031">
    <property type="entry name" value="Acyl-CoA dehydrogenase, putative"/>
    <property type="match status" value="1"/>
</dbReference>
<evidence type="ECO:0000259" key="13">
    <source>
        <dbReference type="Pfam" id="PF02771"/>
    </source>
</evidence>
<dbReference type="InterPro" id="IPR013786">
    <property type="entry name" value="AcylCoA_DH/ox_N"/>
</dbReference>
<evidence type="ECO:0000256" key="10">
    <source>
        <dbReference type="RuleBase" id="RU362125"/>
    </source>
</evidence>
<evidence type="ECO:0000313" key="15">
    <source>
        <dbReference type="EMBL" id="SPF77906.1"/>
    </source>
</evidence>
<proteinExistence type="inferred from homology"/>
<evidence type="ECO:0000256" key="1">
    <source>
        <dbReference type="ARBA" id="ARBA00001974"/>
    </source>
</evidence>
<comment type="catalytic activity">
    <reaction evidence="6">
        <text>3-(methylsulfanyl)propanoyl-CoA + oxidized [electron-transfer flavoprotein] + H(+) = 3-(methylsulfanyl)acryloyl-CoA + reduced [electron-transfer flavoprotein]</text>
        <dbReference type="Rhea" id="RHEA:52612"/>
        <dbReference type="Rhea" id="RHEA-COMP:10685"/>
        <dbReference type="Rhea" id="RHEA-COMP:10686"/>
        <dbReference type="ChEBI" id="CHEBI:15378"/>
        <dbReference type="ChEBI" id="CHEBI:57692"/>
        <dbReference type="ChEBI" id="CHEBI:58307"/>
        <dbReference type="ChEBI" id="CHEBI:82815"/>
        <dbReference type="ChEBI" id="CHEBI:84994"/>
        <dbReference type="EC" id="1.3.99.41"/>
    </reaction>
    <physiologicalReaction direction="left-to-right" evidence="6">
        <dbReference type="Rhea" id="RHEA:52613"/>
    </physiologicalReaction>
</comment>
<evidence type="ECO:0000313" key="16">
    <source>
        <dbReference type="Proteomes" id="UP000244904"/>
    </source>
</evidence>
<dbReference type="PANTHER" id="PTHR42803">
    <property type="entry name" value="ACYL-COA DEHYDROGENASE"/>
    <property type="match status" value="1"/>
</dbReference>
<feature type="domain" description="Acyl-CoA dehydrogenase/oxidase N-terminal" evidence="13">
    <location>
        <begin position="78"/>
        <end position="154"/>
    </location>
</feature>
<feature type="domain" description="Acetyl-CoA dehydrogenase-like C-terminal" evidence="14">
    <location>
        <begin position="462"/>
        <end position="589"/>
    </location>
</feature>
<dbReference type="AlphaFoldDB" id="A0A2R8APB2"/>
<dbReference type="InterPro" id="IPR036250">
    <property type="entry name" value="AcylCo_DH-like_C"/>
</dbReference>
<dbReference type="Gene3D" id="1.10.540.10">
    <property type="entry name" value="Acyl-CoA dehydrogenase/oxidase, N-terminal domain"/>
    <property type="match status" value="1"/>
</dbReference>
<dbReference type="PANTHER" id="PTHR42803:SF1">
    <property type="entry name" value="BROAD-SPECIFICITY LINEAR ACYL-COA DEHYDROGENASE FADE5"/>
    <property type="match status" value="1"/>
</dbReference>
<dbReference type="RefSeq" id="WP_108884588.1">
    <property type="nucleotide sequence ID" value="NZ_OMOJ01000001.1"/>
</dbReference>
<dbReference type="GO" id="GO:0050660">
    <property type="term" value="F:flavin adenine dinucleotide binding"/>
    <property type="evidence" value="ECO:0007669"/>
    <property type="project" value="InterPro"/>
</dbReference>
<dbReference type="InterPro" id="IPR025878">
    <property type="entry name" value="Acyl-CoA_dh-like_C_dom"/>
</dbReference>
<protein>
    <recommendedName>
        <fullName evidence="9">3-methylmercaptopropionyl-CoA dehydrogenase</fullName>
        <ecNumber evidence="8">1.3.99.41</ecNumber>
    </recommendedName>
</protein>
<keyword evidence="16" id="KW-1185">Reference proteome</keyword>
<dbReference type="Proteomes" id="UP000244904">
    <property type="component" value="Unassembled WGS sequence"/>
</dbReference>
<dbReference type="InterPro" id="IPR009075">
    <property type="entry name" value="AcylCo_DH/oxidase_C"/>
</dbReference>
<gene>
    <name evidence="15" type="primary">dmdC_2</name>
    <name evidence="15" type="ORF">PRI8871_00493</name>
</gene>
<dbReference type="SUPFAM" id="SSF56645">
    <property type="entry name" value="Acyl-CoA dehydrogenase NM domain-like"/>
    <property type="match status" value="1"/>
</dbReference>
<evidence type="ECO:0000256" key="8">
    <source>
        <dbReference type="ARBA" id="ARBA00066694"/>
    </source>
</evidence>
<keyword evidence="4 10" id="KW-0274">FAD</keyword>
<keyword evidence="5 10" id="KW-0560">Oxidoreductase</keyword>
<name>A0A2R8APB2_9RHOB</name>
<feature type="domain" description="Acyl-CoA dehydrogenase/oxidase C-terminal" evidence="11">
    <location>
        <begin position="281"/>
        <end position="444"/>
    </location>
</feature>
<dbReference type="GO" id="GO:0016627">
    <property type="term" value="F:oxidoreductase activity, acting on the CH-CH group of donors"/>
    <property type="evidence" value="ECO:0007669"/>
    <property type="project" value="InterPro"/>
</dbReference>
<reference evidence="16" key="1">
    <citation type="submission" date="2018-03" db="EMBL/GenBank/DDBJ databases">
        <authorList>
            <person name="Rodrigo-Torres L."/>
            <person name="Arahal R. D."/>
            <person name="Lucena T."/>
        </authorList>
    </citation>
    <scope>NUCLEOTIDE SEQUENCE [LARGE SCALE GENOMIC DNA]</scope>
    <source>
        <strain evidence="16">CECT 8871</strain>
    </source>
</reference>
<evidence type="ECO:0000256" key="3">
    <source>
        <dbReference type="ARBA" id="ARBA00022630"/>
    </source>
</evidence>
<comment type="similarity">
    <text evidence="2 10">Belongs to the acyl-CoA dehydrogenase family.</text>
</comment>
<evidence type="ECO:0000256" key="9">
    <source>
        <dbReference type="ARBA" id="ARBA00069043"/>
    </source>
</evidence>
<dbReference type="SUPFAM" id="SSF47203">
    <property type="entry name" value="Acyl-CoA dehydrogenase C-terminal domain-like"/>
    <property type="match status" value="1"/>
</dbReference>
<evidence type="ECO:0000256" key="5">
    <source>
        <dbReference type="ARBA" id="ARBA00023002"/>
    </source>
</evidence>
<evidence type="ECO:0000259" key="12">
    <source>
        <dbReference type="Pfam" id="PF02770"/>
    </source>
</evidence>
<keyword evidence="3 10" id="KW-0285">Flavoprotein</keyword>
<dbReference type="Gene3D" id="1.20.140.10">
    <property type="entry name" value="Butyryl-CoA Dehydrogenase, subunit A, domain 3"/>
    <property type="match status" value="1"/>
</dbReference>
<dbReference type="InterPro" id="IPR046373">
    <property type="entry name" value="Acyl-CoA_Oxase/DH_mid-dom_sf"/>
</dbReference>
<evidence type="ECO:0000259" key="11">
    <source>
        <dbReference type="Pfam" id="PF00441"/>
    </source>
</evidence>
<evidence type="ECO:0000256" key="7">
    <source>
        <dbReference type="ARBA" id="ARBA00058683"/>
    </source>
</evidence>
<dbReference type="Pfam" id="PF00441">
    <property type="entry name" value="Acyl-CoA_dh_1"/>
    <property type="match status" value="1"/>
</dbReference>
<dbReference type="Pfam" id="PF12806">
    <property type="entry name" value="Acyl-CoA_dh_C"/>
    <property type="match status" value="1"/>
</dbReference>
<dbReference type="Pfam" id="PF02771">
    <property type="entry name" value="Acyl-CoA_dh_N"/>
    <property type="match status" value="1"/>
</dbReference>
<organism evidence="15 16">
    <name type="scientific">Pseudoprimorskyibacter insulae</name>
    <dbReference type="NCBI Taxonomy" id="1695997"/>
    <lineage>
        <taxon>Bacteria</taxon>
        <taxon>Pseudomonadati</taxon>
        <taxon>Pseudomonadota</taxon>
        <taxon>Alphaproteobacteria</taxon>
        <taxon>Rhodobacterales</taxon>
        <taxon>Paracoccaceae</taxon>
        <taxon>Pseudoprimorskyibacter</taxon>
    </lineage>
</organism>
<dbReference type="InterPro" id="IPR037069">
    <property type="entry name" value="AcylCoA_DH/ox_N_sf"/>
</dbReference>
<dbReference type="InterPro" id="IPR009100">
    <property type="entry name" value="AcylCoA_DH/oxidase_NM_dom_sf"/>
</dbReference>
<sequence>MPSYTAPTKDMQFVLHDVLKASQAQVPGYDELDESFTAAVLEEAGKLASDVLFPLNAVGDTEGCHFENGVVRTPKGFKEAFELVKEGGWTALDCDPEYGGQGLPYLMAIAISEILASSNMAFNMYQGLTHGAYSAIHAHGSDEQKAKYLPNMVSCQWTGTMNLTEPHCGTDLGLMRTKAVPQADGSYKITGQKIFISAGDHDLSENVIHLVLAKIPGGPDGIKGVSLFIVPKFMVNEDGSLGDRNGVSVGKIEEKMGIHGNATCVMNYDEATGYLLGEAHKGMRAMFTMMNEARLGVGLQGYSQAELAYQNALAYAKDRLQGRDVTGVKNPEGPADPLIVHPDIRRNLMDQKSFVEGARAFTLWGAHLIDQAHLNDDKAADGLVSLLTPVIKGFLTDKGFEMAIQAQQIYGGHGYIEEWGMSQYARDARITMIYEGANGVQALDLVGRKLAQDGGKHVMAFFSLVTDFIKETKGRSETFDAQFREPLKAASKDLQAAGMFFMQNGMKNPNAALSGSYDFMHMFGHVCLGLMWAKMAVAAEDALKNGASDAAFYETKLKTGAYYMARQLPATKTHLARIESGADPVMSLDADQF</sequence>
<evidence type="ECO:0000256" key="6">
    <source>
        <dbReference type="ARBA" id="ARBA00051388"/>
    </source>
</evidence>
<accession>A0A2R8APB2</accession>
<comment type="function">
    <text evidence="7">Involved in the assimilation of dimethylsulphoniopropionate (DMSP), an important compound in the fixation of carbon in marine phytoplankton, by mediating the conversion of 3-(methylthio)propanoyl-CoA (MMPA-CoA) to 3-(methylthio)acryloyl-CoA (MTA-CoA).</text>
</comment>
<dbReference type="InterPro" id="IPR006091">
    <property type="entry name" value="Acyl-CoA_Oxase/DH_mid-dom"/>
</dbReference>
<dbReference type="Gene3D" id="2.40.110.10">
    <property type="entry name" value="Butyryl-CoA Dehydrogenase, subunit A, domain 2"/>
    <property type="match status" value="1"/>
</dbReference>
<dbReference type="Pfam" id="PF02770">
    <property type="entry name" value="Acyl-CoA_dh_M"/>
    <property type="match status" value="1"/>
</dbReference>
<feature type="domain" description="Acyl-CoA oxidase/dehydrogenase middle" evidence="12">
    <location>
        <begin position="161"/>
        <end position="269"/>
    </location>
</feature>
<dbReference type="OrthoDB" id="9807883at2"/>
<evidence type="ECO:0000256" key="2">
    <source>
        <dbReference type="ARBA" id="ARBA00009347"/>
    </source>
</evidence>
<comment type="cofactor">
    <cofactor evidence="1 10">
        <name>FAD</name>
        <dbReference type="ChEBI" id="CHEBI:57692"/>
    </cofactor>
</comment>
<evidence type="ECO:0000256" key="4">
    <source>
        <dbReference type="ARBA" id="ARBA00022827"/>
    </source>
</evidence>
<dbReference type="EC" id="1.3.99.41" evidence="8"/>